<evidence type="ECO:0000313" key="13">
    <source>
        <dbReference type="EMBL" id="MCM2437055.1"/>
    </source>
</evidence>
<keyword evidence="7 11" id="KW-0067">ATP-binding</keyword>
<dbReference type="EMBL" id="JAGMVS010000047">
    <property type="protein sequence ID" value="MCM2437055.1"/>
    <property type="molecule type" value="Genomic_DNA"/>
</dbReference>
<dbReference type="Pfam" id="PF25596">
    <property type="entry name" value="CPSase_L_D1"/>
    <property type="match status" value="2"/>
</dbReference>
<dbReference type="SMART" id="SM01096">
    <property type="entry name" value="CPSase_L_D3"/>
    <property type="match status" value="1"/>
</dbReference>
<dbReference type="InterPro" id="IPR016185">
    <property type="entry name" value="PreATP-grasp_dom_sf"/>
</dbReference>
<evidence type="ECO:0000259" key="12">
    <source>
        <dbReference type="PROSITE" id="PS50975"/>
    </source>
</evidence>
<evidence type="ECO:0000256" key="6">
    <source>
        <dbReference type="ARBA" id="ARBA00022741"/>
    </source>
</evidence>
<dbReference type="Gene3D" id="3.30.470.20">
    <property type="entry name" value="ATP-grasp fold, B domain"/>
    <property type="match status" value="1"/>
</dbReference>
<comment type="cofactor">
    <cofactor evidence="2">
        <name>Mg(2+)</name>
        <dbReference type="ChEBI" id="CHEBI:18420"/>
    </cofactor>
</comment>
<evidence type="ECO:0000313" key="14">
    <source>
        <dbReference type="Proteomes" id="UP001057481"/>
    </source>
</evidence>
<dbReference type="PRINTS" id="PR00098">
    <property type="entry name" value="CPSASE"/>
</dbReference>
<reference evidence="13" key="1">
    <citation type="submission" date="2021-04" db="EMBL/GenBank/DDBJ databases">
        <title>Taxonomic assessment of Weissella genus.</title>
        <authorList>
            <person name="Fanelli F."/>
            <person name="Chieffi D."/>
            <person name="Dell'Aquila A."/>
            <person name="Gyu-Sung C."/>
            <person name="Franz C.M.A.P."/>
            <person name="Fusco V."/>
        </authorList>
    </citation>
    <scope>NUCLEOTIDE SEQUENCE</scope>
    <source>
        <strain evidence="13">LMG 25373</strain>
    </source>
</reference>
<dbReference type="Proteomes" id="UP001057481">
    <property type="component" value="Unassembled WGS sequence"/>
</dbReference>
<dbReference type="InterPro" id="IPR058047">
    <property type="entry name" value="CPSase_preATP-grasp"/>
</dbReference>
<protein>
    <recommendedName>
        <fullName evidence="9">carbamoyl-phosphate synthase (ammonia)</fullName>
        <ecNumber evidence="9">6.3.4.16</ecNumber>
    </recommendedName>
</protein>
<evidence type="ECO:0000256" key="2">
    <source>
        <dbReference type="ARBA" id="ARBA00001946"/>
    </source>
</evidence>
<keyword evidence="8" id="KW-0464">Manganese</keyword>
<dbReference type="SUPFAM" id="SSF56059">
    <property type="entry name" value="Glutathione synthetase ATP-binding domain-like"/>
    <property type="match status" value="1"/>
</dbReference>
<dbReference type="Gene3D" id="3.30.1490.20">
    <property type="entry name" value="ATP-grasp fold, A domain"/>
    <property type="match status" value="1"/>
</dbReference>
<evidence type="ECO:0000256" key="11">
    <source>
        <dbReference type="PROSITE-ProRule" id="PRU00409"/>
    </source>
</evidence>
<dbReference type="Pfam" id="PF02787">
    <property type="entry name" value="CPSase_L_D3"/>
    <property type="match status" value="1"/>
</dbReference>
<evidence type="ECO:0000256" key="8">
    <source>
        <dbReference type="ARBA" id="ARBA00023211"/>
    </source>
</evidence>
<accession>A0ABT0VGY3</accession>
<dbReference type="SUPFAM" id="SSF52440">
    <property type="entry name" value="PreATP-grasp domain"/>
    <property type="match status" value="2"/>
</dbReference>
<feature type="domain" description="ATP-grasp" evidence="12">
    <location>
        <begin position="132"/>
        <end position="326"/>
    </location>
</feature>
<evidence type="ECO:0000256" key="10">
    <source>
        <dbReference type="ARBA" id="ARBA00047359"/>
    </source>
</evidence>
<keyword evidence="5" id="KW-0677">Repeat</keyword>
<dbReference type="PANTHER" id="PTHR11405">
    <property type="entry name" value="CARBAMOYLTRANSFERASE FAMILY MEMBER"/>
    <property type="match status" value="1"/>
</dbReference>
<evidence type="ECO:0000256" key="9">
    <source>
        <dbReference type="ARBA" id="ARBA00044063"/>
    </source>
</evidence>
<dbReference type="PANTHER" id="PTHR11405:SF53">
    <property type="entry name" value="CARBAMOYL-PHOSPHATE SYNTHASE [AMMONIA], MITOCHONDRIAL"/>
    <property type="match status" value="1"/>
</dbReference>
<dbReference type="EC" id="6.3.4.16" evidence="9"/>
<dbReference type="InterPro" id="IPR036897">
    <property type="entry name" value="CarbamoylP_synth_lsu_oligo_sf"/>
</dbReference>
<evidence type="ECO:0000256" key="5">
    <source>
        <dbReference type="ARBA" id="ARBA00022737"/>
    </source>
</evidence>
<evidence type="ECO:0000256" key="3">
    <source>
        <dbReference type="ARBA" id="ARBA00009799"/>
    </source>
</evidence>
<evidence type="ECO:0000256" key="7">
    <source>
        <dbReference type="ARBA" id="ARBA00022840"/>
    </source>
</evidence>
<dbReference type="InterPro" id="IPR013815">
    <property type="entry name" value="ATP_grasp_subdomain_1"/>
</dbReference>
<dbReference type="InterPro" id="IPR005483">
    <property type="entry name" value="CPSase_dom"/>
</dbReference>
<comment type="catalytic activity">
    <reaction evidence="10">
        <text>hydrogencarbonate + NH4(+) + 2 ATP = carbamoyl phosphate + 2 ADP + phosphate + 2 H(+)</text>
        <dbReference type="Rhea" id="RHEA:18029"/>
        <dbReference type="ChEBI" id="CHEBI:15378"/>
        <dbReference type="ChEBI" id="CHEBI:17544"/>
        <dbReference type="ChEBI" id="CHEBI:28938"/>
        <dbReference type="ChEBI" id="CHEBI:30616"/>
        <dbReference type="ChEBI" id="CHEBI:43474"/>
        <dbReference type="ChEBI" id="CHEBI:58228"/>
        <dbReference type="ChEBI" id="CHEBI:456216"/>
        <dbReference type="EC" id="6.3.4.16"/>
    </reaction>
</comment>
<comment type="cofactor">
    <cofactor evidence="1">
        <name>Mn(2+)</name>
        <dbReference type="ChEBI" id="CHEBI:29035"/>
    </cofactor>
</comment>
<dbReference type="InterPro" id="IPR005479">
    <property type="entry name" value="CPAse_ATP-bd"/>
</dbReference>
<dbReference type="InterPro" id="IPR005480">
    <property type="entry name" value="CPSase_lsu_oligo"/>
</dbReference>
<evidence type="ECO:0000256" key="1">
    <source>
        <dbReference type="ARBA" id="ARBA00001936"/>
    </source>
</evidence>
<dbReference type="InterPro" id="IPR011761">
    <property type="entry name" value="ATP-grasp"/>
</dbReference>
<dbReference type="SUPFAM" id="SSF48108">
    <property type="entry name" value="Carbamoyl phosphate synthetase, large subunit connection domain"/>
    <property type="match status" value="1"/>
</dbReference>
<dbReference type="Gene3D" id="1.10.1030.10">
    <property type="entry name" value="Carbamoyl-phosphate synthetase, large subunit oligomerisation domain"/>
    <property type="match status" value="1"/>
</dbReference>
<keyword evidence="14" id="KW-1185">Reference proteome</keyword>
<keyword evidence="4" id="KW-0436">Ligase</keyword>
<dbReference type="RefSeq" id="WP_205143877.1">
    <property type="nucleotide sequence ID" value="NZ_JAFBDN010000013.1"/>
</dbReference>
<keyword evidence="6 11" id="KW-0547">Nucleotide-binding</keyword>
<gene>
    <name evidence="13" type="ORF">KAK10_03790</name>
</gene>
<name>A0ABT0VGY3_9LACO</name>
<dbReference type="Gene3D" id="3.40.50.20">
    <property type="match status" value="2"/>
</dbReference>
<sequence>MIKPKIKKVLLIGGGPNDFGRESELDTAMIQIIGAYAEMGIETVVIDENPYSLALEIPKIGTYLQAITAENIKKIIEIEQPDAILPACGGLTAFNVLGELLVDKDFHLMERLELLGVNQQTLELINNPGLLANRLKQMGEPVTISKVANSVEDAFDVAREIGFPVNVKPVSAHFEASRQMANDSESLDLALKIAFRQSRTKQVVISQDITGLREVGVAVLRDKHDVNMLVGAVEDIDPVGIHAADSIIVTPVQTLTDREFQRLRMAAFRIMKQLNIRGIAHIQFALDPKTDSYFVIKISPYFDMNSSLVARATGYPLALVCASVMIGIELEKVKLPSAFASKMAMIEPVMDHVVIRFPVFPFGEIENAGIKVNHRLNTMQKSVGSTIGIGRSIEEALEKAIRAAHFSNRSFSPHIMNALPENDLIQQLIHPRDNRILLLIEALRRGYTVDELAELTKIEEYYLYKLRHIMELERGVINNPGNIELLTQAKYYGLSDGLVAKLWQSDFDSVRGLAKDNDLVPTYKAIEPSAGELPERVSKYYSTFEMENESSQLGEKSVLIIGTGAFRLGDGASGSYITATVLSELKLNGFQTIIMNNNPNALSLIPRLADKQYIEPLEISDVMNVVELEQPALVIVPGNRIKLITALRNRGVRTIVLPKEKYMPHGPLNGEHEYAANYYYDGKNSYLISLTDHIAGKLMMDREVLNQFVTKNIPLPKMEFASPGLYQLVMPKLPHKSSVEGGQLRPIPYGQIAFMNKVTGINWLRIMVRDYVHCLTDADKALLAKLPEITWKYQVSELVANDTDFFQHLQPASDLDTTKFEMGVSLKILG</sequence>
<dbReference type="PROSITE" id="PS50975">
    <property type="entry name" value="ATP_GRASP"/>
    <property type="match status" value="1"/>
</dbReference>
<evidence type="ECO:0000256" key="4">
    <source>
        <dbReference type="ARBA" id="ARBA00022598"/>
    </source>
</evidence>
<proteinExistence type="inferred from homology"/>
<organism evidence="13 14">
    <name type="scientific">Periweissella beninensis</name>
    <dbReference type="NCBI Taxonomy" id="504936"/>
    <lineage>
        <taxon>Bacteria</taxon>
        <taxon>Bacillati</taxon>
        <taxon>Bacillota</taxon>
        <taxon>Bacilli</taxon>
        <taxon>Lactobacillales</taxon>
        <taxon>Lactobacillaceae</taxon>
        <taxon>Periweissella</taxon>
    </lineage>
</organism>
<comment type="caution">
    <text evidence="13">The sequence shown here is derived from an EMBL/GenBank/DDBJ whole genome shotgun (WGS) entry which is preliminary data.</text>
</comment>
<dbReference type="Pfam" id="PF02786">
    <property type="entry name" value="CPSase_L_D2"/>
    <property type="match status" value="1"/>
</dbReference>
<comment type="similarity">
    <text evidence="3">Belongs to the CarB family.</text>
</comment>